<dbReference type="EMBL" id="MYFO01000006">
    <property type="protein sequence ID" value="TFE89852.1"/>
    <property type="molecule type" value="Genomic_DNA"/>
</dbReference>
<evidence type="ECO:0000313" key="4">
    <source>
        <dbReference type="Proteomes" id="UP000298246"/>
    </source>
</evidence>
<protein>
    <submittedName>
        <fullName evidence="3">S-layer protein</fullName>
    </submittedName>
</protein>
<feature type="signal peptide" evidence="1">
    <location>
        <begin position="1"/>
        <end position="27"/>
    </location>
</feature>
<evidence type="ECO:0000256" key="1">
    <source>
        <dbReference type="SAM" id="SignalP"/>
    </source>
</evidence>
<dbReference type="Proteomes" id="UP000298246">
    <property type="component" value="Unassembled WGS sequence"/>
</dbReference>
<feature type="domain" description="SLH" evidence="2">
    <location>
        <begin position="131"/>
        <end position="193"/>
    </location>
</feature>
<feature type="domain" description="SLH" evidence="2">
    <location>
        <begin position="196"/>
        <end position="259"/>
    </location>
</feature>
<organism evidence="3 4">
    <name type="scientific">Paenibacillus athensensis</name>
    <dbReference type="NCBI Taxonomy" id="1967502"/>
    <lineage>
        <taxon>Bacteria</taxon>
        <taxon>Bacillati</taxon>
        <taxon>Bacillota</taxon>
        <taxon>Bacilli</taxon>
        <taxon>Bacillales</taxon>
        <taxon>Paenibacillaceae</taxon>
        <taxon>Paenibacillus</taxon>
    </lineage>
</organism>
<sequence length="404" mass="42967">MKTMWKPIVTGSLALSMLLGSSAAALAKDNGHGHGKDFEGMNNKGRNEAPIKANGNATVNLRLSFEDLKGGDVEWAARYIASLASKRVFEGYEDGSFKPRNAISRIEAITAAVRLMGLRDQAESSAEMATQLNFKDANKIPSWAVGYVAVALENDLFSESDDAVQPQKDADRLWATTLLVKALKLESEAKAKMNTKLSFRDADKIPAGSVGYVAVAIDKGLIDGFEDNTFRPNQAVTRAQLAALLDRTGDQMPDKDTSSGTVSAAVYGNALTLVKAGVTTQLVLNPNAFIFRDGVQVPATALQVGDVVKARSYNGQVIFVEVVKKGQSVDPAFSATGFLAATTMNASGKIATISLTQTVNGAVQTTVYNVSPTVAITGDLSQFVTNHLIEVRGTSQLVTSIDIK</sequence>
<dbReference type="OrthoDB" id="5845122at2"/>
<accession>A0A4Y8Q764</accession>
<reference evidence="3 4" key="1">
    <citation type="submission" date="2017-03" db="EMBL/GenBank/DDBJ databases">
        <title>Isolation of Levoglucosan Utilizing Bacteria.</title>
        <authorList>
            <person name="Arya A.S."/>
        </authorList>
    </citation>
    <scope>NUCLEOTIDE SEQUENCE [LARGE SCALE GENOMIC DNA]</scope>
    <source>
        <strain evidence="3 4">MEC069</strain>
    </source>
</reference>
<feature type="domain" description="SLH" evidence="2">
    <location>
        <begin position="63"/>
        <end position="126"/>
    </location>
</feature>
<dbReference type="InterPro" id="IPR001119">
    <property type="entry name" value="SLH_dom"/>
</dbReference>
<gene>
    <name evidence="3" type="ORF">B5M42_07110</name>
</gene>
<dbReference type="Pfam" id="PF00395">
    <property type="entry name" value="SLH"/>
    <property type="match status" value="3"/>
</dbReference>
<feature type="chain" id="PRO_5038557196" evidence="1">
    <location>
        <begin position="28"/>
        <end position="404"/>
    </location>
</feature>
<keyword evidence="1" id="KW-0732">Signal</keyword>
<evidence type="ECO:0000313" key="3">
    <source>
        <dbReference type="EMBL" id="TFE89852.1"/>
    </source>
</evidence>
<dbReference type="RefSeq" id="WP_134751174.1">
    <property type="nucleotide sequence ID" value="NZ_MYFO02000006.1"/>
</dbReference>
<name>A0A4Y8Q764_9BACL</name>
<keyword evidence="4" id="KW-1185">Reference proteome</keyword>
<dbReference type="PROSITE" id="PS51272">
    <property type="entry name" value="SLH"/>
    <property type="match status" value="3"/>
</dbReference>
<comment type="caution">
    <text evidence="3">The sequence shown here is derived from an EMBL/GenBank/DDBJ whole genome shotgun (WGS) entry which is preliminary data.</text>
</comment>
<evidence type="ECO:0000259" key="2">
    <source>
        <dbReference type="PROSITE" id="PS51272"/>
    </source>
</evidence>
<proteinExistence type="predicted"/>
<dbReference type="AlphaFoldDB" id="A0A4Y8Q764"/>
<dbReference type="PANTHER" id="PTHR43308">
    <property type="entry name" value="OUTER MEMBRANE PROTEIN ALPHA-RELATED"/>
    <property type="match status" value="1"/>
</dbReference>
<dbReference type="PANTHER" id="PTHR43308:SF1">
    <property type="entry name" value="OUTER MEMBRANE PROTEIN ALPHA"/>
    <property type="match status" value="1"/>
</dbReference>
<dbReference type="InterPro" id="IPR051465">
    <property type="entry name" value="Cell_Envelope_Struct_Comp"/>
</dbReference>